<keyword evidence="3" id="KW-1185">Reference proteome</keyword>
<feature type="region of interest" description="Disordered" evidence="1">
    <location>
        <begin position="101"/>
        <end position="126"/>
    </location>
</feature>
<dbReference type="AlphaFoldDB" id="A0A931FD20"/>
<evidence type="ECO:0000313" key="3">
    <source>
        <dbReference type="Proteomes" id="UP000657385"/>
    </source>
</evidence>
<dbReference type="EMBL" id="JADPRT010000001">
    <property type="protein sequence ID" value="MBF9067086.1"/>
    <property type="molecule type" value="Genomic_DNA"/>
</dbReference>
<reference evidence="2" key="1">
    <citation type="submission" date="2020-11" db="EMBL/GenBank/DDBJ databases">
        <title>Isolation and identification of active actinomycetes.</title>
        <authorList>
            <person name="Yu B."/>
        </authorList>
    </citation>
    <scope>NUCLEOTIDE SEQUENCE</scope>
    <source>
        <strain evidence="2">NEAU-YB345</strain>
    </source>
</reference>
<evidence type="ECO:0000256" key="1">
    <source>
        <dbReference type="SAM" id="MobiDB-lite"/>
    </source>
</evidence>
<evidence type="ECO:0000313" key="2">
    <source>
        <dbReference type="EMBL" id="MBF9067086.1"/>
    </source>
</evidence>
<dbReference type="Proteomes" id="UP000657385">
    <property type="component" value="Unassembled WGS sequence"/>
</dbReference>
<proteinExistence type="predicted"/>
<sequence>MIHAEPTHTQPARERRPLDPSLTALLRTGPFPEALRAAVADSGLSLDRIRARLQLRGHRISVATLSCWQSGRYQPERAGSLRALASLEEILGLPSESLTALVGPPRPRGRRLPRPTDGRGLAATWPGAAGPVSALNEMDVRWDENLTRLSSHTRLELDSLGRERAMRSRQLLRAECDGPDRWITLFQREEPGPAPHLRVGAPCRAGKVLQNDETGMLAAEILFDRPLSRGDTVMIEYTIEHRTPRPFSTMMQSSLHVPVREYVMEVRFDPEALPLSCYSIRTAAPGSRPQERLLNPDTTGSVLTVALSAGPCSLGIRWDWEAR</sequence>
<dbReference type="RefSeq" id="WP_196192236.1">
    <property type="nucleotide sequence ID" value="NZ_JADPRT010000001.1"/>
</dbReference>
<name>A0A931FD20_9ACTN</name>
<accession>A0A931FD20</accession>
<protein>
    <submittedName>
        <fullName evidence="2">Uncharacterized protein</fullName>
    </submittedName>
</protein>
<feature type="region of interest" description="Disordered" evidence="1">
    <location>
        <begin position="1"/>
        <end position="20"/>
    </location>
</feature>
<gene>
    <name evidence="2" type="ORF">I2501_03400</name>
</gene>
<comment type="caution">
    <text evidence="2">The sequence shown here is derived from an EMBL/GenBank/DDBJ whole genome shotgun (WGS) entry which is preliminary data.</text>
</comment>
<organism evidence="2 3">
    <name type="scientific">Streptacidiphilus fuscans</name>
    <dbReference type="NCBI Taxonomy" id="2789292"/>
    <lineage>
        <taxon>Bacteria</taxon>
        <taxon>Bacillati</taxon>
        <taxon>Actinomycetota</taxon>
        <taxon>Actinomycetes</taxon>
        <taxon>Kitasatosporales</taxon>
        <taxon>Streptomycetaceae</taxon>
        <taxon>Streptacidiphilus</taxon>
    </lineage>
</organism>